<gene>
    <name evidence="1" type="ORF">SDC9_107078</name>
</gene>
<organism evidence="1">
    <name type="scientific">bioreactor metagenome</name>
    <dbReference type="NCBI Taxonomy" id="1076179"/>
    <lineage>
        <taxon>unclassified sequences</taxon>
        <taxon>metagenomes</taxon>
        <taxon>ecological metagenomes</taxon>
    </lineage>
</organism>
<comment type="caution">
    <text evidence="1">The sequence shown here is derived from an EMBL/GenBank/DDBJ whole genome shotgun (WGS) entry which is preliminary data.</text>
</comment>
<name>A0A645B489_9ZZZZ</name>
<reference evidence="1" key="1">
    <citation type="submission" date="2019-08" db="EMBL/GenBank/DDBJ databases">
        <authorList>
            <person name="Kucharzyk K."/>
            <person name="Murdoch R.W."/>
            <person name="Higgins S."/>
            <person name="Loffler F."/>
        </authorList>
    </citation>
    <scope>NUCLEOTIDE SEQUENCE</scope>
</reference>
<proteinExistence type="predicted"/>
<protein>
    <submittedName>
        <fullName evidence="1">Uncharacterized protein</fullName>
    </submittedName>
</protein>
<dbReference type="AlphaFoldDB" id="A0A645B489"/>
<accession>A0A645B489</accession>
<dbReference type="EMBL" id="VSSQ01017693">
    <property type="protein sequence ID" value="MPM60227.1"/>
    <property type="molecule type" value="Genomic_DNA"/>
</dbReference>
<evidence type="ECO:0000313" key="1">
    <source>
        <dbReference type="EMBL" id="MPM60227.1"/>
    </source>
</evidence>
<sequence length="96" mass="11190">MDDKIKELLEQGIVERSQIAFVQMREAVPRFDELVNKLVSLSEEVEHCVGISEEAREQVRQFLSRSSEVDAEFQKYLYIQGARDCVEMLRELGVIR</sequence>